<evidence type="ECO:0000256" key="3">
    <source>
        <dbReference type="ARBA" id="ARBA00012191"/>
    </source>
</evidence>
<dbReference type="Gene3D" id="3.40.50.300">
    <property type="entry name" value="P-loop containing nucleotide triphosphate hydrolases"/>
    <property type="match status" value="2"/>
</dbReference>
<evidence type="ECO:0000256" key="10">
    <source>
        <dbReference type="ARBA" id="ARBA00022989"/>
    </source>
</evidence>
<comment type="catalytic activity">
    <reaction evidence="13">
        <text>ATP + H2O + xenobioticSide 1 = ADP + phosphate + xenobioticSide 2.</text>
        <dbReference type="EC" id="7.6.2.2"/>
    </reaction>
</comment>
<dbReference type="SMART" id="SM00382">
    <property type="entry name" value="AAA"/>
    <property type="match status" value="2"/>
</dbReference>
<dbReference type="GO" id="GO:0017085">
    <property type="term" value="P:response to insecticide"/>
    <property type="evidence" value="ECO:0007669"/>
    <property type="project" value="UniProtKB-ARBA"/>
</dbReference>
<dbReference type="PROSITE" id="PS50929">
    <property type="entry name" value="ABC_TM1F"/>
    <property type="match status" value="2"/>
</dbReference>
<name>A0AAN7V7M2_9COLE</name>
<organism evidence="18 19">
    <name type="scientific">Pyrocoelia pectoralis</name>
    <dbReference type="NCBI Taxonomy" id="417401"/>
    <lineage>
        <taxon>Eukaryota</taxon>
        <taxon>Metazoa</taxon>
        <taxon>Ecdysozoa</taxon>
        <taxon>Arthropoda</taxon>
        <taxon>Hexapoda</taxon>
        <taxon>Insecta</taxon>
        <taxon>Pterygota</taxon>
        <taxon>Neoptera</taxon>
        <taxon>Endopterygota</taxon>
        <taxon>Coleoptera</taxon>
        <taxon>Polyphaga</taxon>
        <taxon>Elateriformia</taxon>
        <taxon>Elateroidea</taxon>
        <taxon>Lampyridae</taxon>
        <taxon>Lampyrinae</taxon>
        <taxon>Pyrocoelia</taxon>
    </lineage>
</organism>
<keyword evidence="7" id="KW-0547">Nucleotide-binding</keyword>
<dbReference type="FunFam" id="3.40.50.300:FF:000479">
    <property type="entry name" value="Multidrug resistance protein 1A"/>
    <property type="match status" value="1"/>
</dbReference>
<sequence>MTKKVGLTDEDLINNPEKSDKSDSKSKNEKEETVGFLQVYRYATTLDKWLLALGTLCSIGSGIIQPLNVLIFGSLTGDIIEYAFIQQTPSISEPIKDLAGEKFMDSIISFAIKNCLLGIGMLILTYLSTVLYNYSAIRQVHNIRQLYFSSSLNQDVGWYDLQQTGDFASRMSEDITKLEDGMGEKVSMFINFQVAFVASLTLALVKGWELALICLTSLPITMISIGIVAILTGKLAVKEMDAYGGAGAIAEEVLSAIRTIVAFGGQEKEIERYSNKLTFARNNNIKRSLLTGIGFGLLWFFIYASYALAFWYGIKLILEERGLPIEEQVYHPGNMVTVFFGVMQGSMNFGMSSPYIEQFGISKGAATKIFAVIDNIPIINASKSTGLKPNAAKGDIKFRKVHFEYPSRKDVKILQGIDIEIKSGETVALVGSSGCGKSTCIQLLQRFYDPSSGEIYLDGNKLDELNLTWLRSQIGVVGQEPILFGTTIAENIRYGNLSATDEEIEQAAKRSNAHSFISTLPMGYSTLVGERGTQLSGGQKQRIAIARALVRNPSILLLDEATSALDNNSEAKVQAALDNASKECTTIIVAHRLSTIRNANRIVVLSKGAVVEQGTHRELMSKQGAYYNLVNTQSSAQDFQDDLNDEDHPISTFDDKKLSSVHGSIHVTDLIEIEESNTTSLLAILRVNKPETWNIALGCITSIIMGATMPAFAILFGEILGVLSLPDEDDVIRESNKYVILFVAAGVITGIATLLQIYMFGVAGEKLTMRLRQLMFSAMLRQEIGWFDDRENGVGTLCAKLSGEASNVQGATGQRIGTIFQSISTLVLSVGISMYYEWRLGLVAMTFTPFILLAIFFEGRLVRSENQSRHKTLERSTKIAVEAVANIRTVASLNAENVFYNQYCNELEPHHVVSRRNTHVRAIVLGIARSIMFFAYSVCMYYGGKLIVDEGMSYEKVFKVSQALIMGTVSIANALAFTPNFQKGITAAGKIFQLLNRVPKVTDAPDATSPQWKEGNIDYSRVGFSYPTRSSIRVLKGLDLSIVAGKTVALVGPSGCGKSTVLQLLERYYDPNHGTVSVDGGDITDMKMSCLRSQLGVVSQEPNLFDKTIGENIAYGDNSRTVGQEEIIEAAKNANIHNFISSLPLGYETRLGERGTQLSGGQKQRIAIARALVRKPKVLLLDEATSALDSESEKIVQDALDSARKGRTCIIIAHRLSTIQDADVICVIDQGRVCEMGTHSELLQQRGIYYTLQRLQQGKS</sequence>
<feature type="transmembrane region" description="Helical" evidence="15">
    <location>
        <begin position="842"/>
        <end position="862"/>
    </location>
</feature>
<dbReference type="InterPro" id="IPR036640">
    <property type="entry name" value="ABC1_TM_sf"/>
</dbReference>
<evidence type="ECO:0000256" key="6">
    <source>
        <dbReference type="ARBA" id="ARBA00022737"/>
    </source>
</evidence>
<dbReference type="CDD" id="cd18578">
    <property type="entry name" value="ABC_6TM_Pgp_ABCB1_D2_like"/>
    <property type="match status" value="1"/>
</dbReference>
<protein>
    <recommendedName>
        <fullName evidence="3">ABC-type xenobiotic transporter</fullName>
        <ecNumber evidence="3">7.6.2.2</ecNumber>
    </recommendedName>
</protein>
<dbReference type="Gene3D" id="1.20.1560.10">
    <property type="entry name" value="ABC transporter type 1, transmembrane domain"/>
    <property type="match status" value="1"/>
</dbReference>
<feature type="region of interest" description="Disordered" evidence="14">
    <location>
        <begin position="1"/>
        <end position="27"/>
    </location>
</feature>
<evidence type="ECO:0000259" key="17">
    <source>
        <dbReference type="PROSITE" id="PS50929"/>
    </source>
</evidence>
<evidence type="ECO:0000256" key="12">
    <source>
        <dbReference type="ARBA" id="ARBA00023180"/>
    </source>
</evidence>
<dbReference type="CDD" id="cd18577">
    <property type="entry name" value="ABC_6TM_Pgp_ABCB1_D1_like"/>
    <property type="match status" value="1"/>
</dbReference>
<evidence type="ECO:0000256" key="5">
    <source>
        <dbReference type="ARBA" id="ARBA00022692"/>
    </source>
</evidence>
<dbReference type="GO" id="GO:0005743">
    <property type="term" value="C:mitochondrial inner membrane"/>
    <property type="evidence" value="ECO:0007669"/>
    <property type="project" value="TreeGrafter"/>
</dbReference>
<dbReference type="InterPro" id="IPR003439">
    <property type="entry name" value="ABC_transporter-like_ATP-bd"/>
</dbReference>
<dbReference type="PANTHER" id="PTHR43394">
    <property type="entry name" value="ATP-DEPENDENT PERMEASE MDL1, MITOCHONDRIAL"/>
    <property type="match status" value="1"/>
</dbReference>
<feature type="transmembrane region" description="Helical" evidence="15">
    <location>
        <begin position="186"/>
        <end position="204"/>
    </location>
</feature>
<dbReference type="GO" id="GO:0008559">
    <property type="term" value="F:ABC-type xenobiotic transporter activity"/>
    <property type="evidence" value="ECO:0007669"/>
    <property type="project" value="UniProtKB-EC"/>
</dbReference>
<dbReference type="FunFam" id="1.20.1560.10:FF:000009">
    <property type="entry name" value="ABC transporter B family member 1"/>
    <property type="match status" value="1"/>
</dbReference>
<dbReference type="GO" id="GO:0097254">
    <property type="term" value="P:renal tubular secretion"/>
    <property type="evidence" value="ECO:0007669"/>
    <property type="project" value="UniProtKB-ARBA"/>
</dbReference>
<dbReference type="Proteomes" id="UP001329430">
    <property type="component" value="Chromosome 8"/>
</dbReference>
<keyword evidence="9" id="KW-1278">Translocase</keyword>
<dbReference type="FunFam" id="1.20.1560.10:FF:000018">
    <property type="entry name" value="ATP-binding cassette subfamily B member 11"/>
    <property type="match status" value="1"/>
</dbReference>
<reference evidence="18 19" key="1">
    <citation type="journal article" date="2024" name="Insects">
        <title>An Improved Chromosome-Level Genome Assembly of the Firefly Pyrocoelia pectoralis.</title>
        <authorList>
            <person name="Fu X."/>
            <person name="Meyer-Rochow V.B."/>
            <person name="Ballantyne L."/>
            <person name="Zhu X."/>
        </authorList>
    </citation>
    <scope>NUCLEOTIDE SEQUENCE [LARGE SCALE GENOMIC DNA]</scope>
    <source>
        <strain evidence="18">XCY_ONT2</strain>
    </source>
</reference>
<evidence type="ECO:0000256" key="4">
    <source>
        <dbReference type="ARBA" id="ARBA00022448"/>
    </source>
</evidence>
<dbReference type="GO" id="GO:0016887">
    <property type="term" value="F:ATP hydrolysis activity"/>
    <property type="evidence" value="ECO:0007669"/>
    <property type="project" value="InterPro"/>
</dbReference>
<evidence type="ECO:0000256" key="8">
    <source>
        <dbReference type="ARBA" id="ARBA00022840"/>
    </source>
</evidence>
<feature type="domain" description="ABC transmembrane type-1" evidence="17">
    <location>
        <begin position="696"/>
        <end position="983"/>
    </location>
</feature>
<dbReference type="Pfam" id="PF00005">
    <property type="entry name" value="ABC_tran"/>
    <property type="match status" value="2"/>
</dbReference>
<dbReference type="PROSITE" id="PS50893">
    <property type="entry name" value="ABC_TRANSPORTER_2"/>
    <property type="match status" value="2"/>
</dbReference>
<proteinExistence type="inferred from homology"/>
<accession>A0AAN7V7M2</accession>
<feature type="transmembrane region" description="Helical" evidence="15">
    <location>
        <begin position="289"/>
        <end position="314"/>
    </location>
</feature>
<feature type="transmembrane region" description="Helical" evidence="15">
    <location>
        <begin position="210"/>
        <end position="231"/>
    </location>
</feature>
<keyword evidence="8" id="KW-0067">ATP-binding</keyword>
<dbReference type="SUPFAM" id="SSF90123">
    <property type="entry name" value="ABC transporter transmembrane region"/>
    <property type="match status" value="2"/>
</dbReference>
<feature type="domain" description="ABC transporter" evidence="16">
    <location>
        <begin position="1017"/>
        <end position="1255"/>
    </location>
</feature>
<evidence type="ECO:0000259" key="16">
    <source>
        <dbReference type="PROSITE" id="PS50893"/>
    </source>
</evidence>
<dbReference type="PANTHER" id="PTHR43394:SF27">
    <property type="entry name" value="ATP-DEPENDENT TRANSLOCASE ABCB1-LIKE"/>
    <property type="match status" value="1"/>
</dbReference>
<keyword evidence="19" id="KW-1185">Reference proteome</keyword>
<keyword evidence="4" id="KW-0813">Transport</keyword>
<feature type="domain" description="ABC transmembrane type-1" evidence="17">
    <location>
        <begin position="52"/>
        <end position="359"/>
    </location>
</feature>
<evidence type="ECO:0000256" key="1">
    <source>
        <dbReference type="ARBA" id="ARBA00004141"/>
    </source>
</evidence>
<evidence type="ECO:0000313" key="18">
    <source>
        <dbReference type="EMBL" id="KAK5639991.1"/>
    </source>
</evidence>
<feature type="domain" description="ABC transporter" evidence="16">
    <location>
        <begin position="396"/>
        <end position="632"/>
    </location>
</feature>
<dbReference type="InterPro" id="IPR011527">
    <property type="entry name" value="ABC1_TM_dom"/>
</dbReference>
<evidence type="ECO:0000256" key="2">
    <source>
        <dbReference type="ARBA" id="ARBA00007577"/>
    </source>
</evidence>
<feature type="transmembrane region" description="Helical" evidence="15">
    <location>
        <begin position="116"/>
        <end position="134"/>
    </location>
</feature>
<evidence type="ECO:0000256" key="7">
    <source>
        <dbReference type="ARBA" id="ARBA00022741"/>
    </source>
</evidence>
<evidence type="ECO:0000313" key="19">
    <source>
        <dbReference type="Proteomes" id="UP001329430"/>
    </source>
</evidence>
<keyword evidence="12" id="KW-0325">Glycoprotein</keyword>
<keyword evidence="11 15" id="KW-0472">Membrane</keyword>
<dbReference type="InterPro" id="IPR003593">
    <property type="entry name" value="AAA+_ATPase"/>
</dbReference>
<dbReference type="FunFam" id="3.40.50.300:FF:000205">
    <property type="entry name" value="ABC transporter B family member 4"/>
    <property type="match status" value="1"/>
</dbReference>
<evidence type="ECO:0000256" key="14">
    <source>
        <dbReference type="SAM" id="MobiDB-lite"/>
    </source>
</evidence>
<dbReference type="InterPro" id="IPR027417">
    <property type="entry name" value="P-loop_NTPase"/>
</dbReference>
<dbReference type="GO" id="GO:0015421">
    <property type="term" value="F:ABC-type oligopeptide transporter activity"/>
    <property type="evidence" value="ECO:0007669"/>
    <property type="project" value="TreeGrafter"/>
</dbReference>
<keyword evidence="5 15" id="KW-0812">Transmembrane</keyword>
<keyword evidence="10 15" id="KW-1133">Transmembrane helix</keyword>
<dbReference type="GO" id="GO:0005524">
    <property type="term" value="F:ATP binding"/>
    <property type="evidence" value="ECO:0007669"/>
    <property type="project" value="UniProtKB-KW"/>
</dbReference>
<evidence type="ECO:0000256" key="13">
    <source>
        <dbReference type="ARBA" id="ARBA00034018"/>
    </source>
</evidence>
<comment type="caution">
    <text evidence="18">The sequence shown here is derived from an EMBL/GenBank/DDBJ whole genome shotgun (WGS) entry which is preliminary data.</text>
</comment>
<dbReference type="InterPro" id="IPR039421">
    <property type="entry name" value="Type_1_exporter"/>
</dbReference>
<dbReference type="PROSITE" id="PS00211">
    <property type="entry name" value="ABC_TRANSPORTER_1"/>
    <property type="match status" value="2"/>
</dbReference>
<feature type="transmembrane region" description="Helical" evidence="15">
    <location>
        <begin position="695"/>
        <end position="719"/>
    </location>
</feature>
<evidence type="ECO:0000256" key="9">
    <source>
        <dbReference type="ARBA" id="ARBA00022967"/>
    </source>
</evidence>
<dbReference type="SUPFAM" id="SSF52540">
    <property type="entry name" value="P-loop containing nucleoside triphosphate hydrolases"/>
    <property type="match status" value="2"/>
</dbReference>
<evidence type="ECO:0000256" key="15">
    <source>
        <dbReference type="SAM" id="Phobius"/>
    </source>
</evidence>
<keyword evidence="6" id="KW-0677">Repeat</keyword>
<feature type="compositionally biased region" description="Basic and acidic residues" evidence="14">
    <location>
        <begin position="17"/>
        <end position="27"/>
    </location>
</feature>
<feature type="transmembrane region" description="Helical" evidence="15">
    <location>
        <begin position="739"/>
        <end position="763"/>
    </location>
</feature>
<dbReference type="InterPro" id="IPR017871">
    <property type="entry name" value="ABC_transporter-like_CS"/>
</dbReference>
<dbReference type="CDD" id="cd03249">
    <property type="entry name" value="ABC_MTABC3_MDL1_MDL2"/>
    <property type="match status" value="2"/>
</dbReference>
<dbReference type="Pfam" id="PF00664">
    <property type="entry name" value="ABC_membrane"/>
    <property type="match status" value="2"/>
</dbReference>
<gene>
    <name evidence="18" type="ORF">RI129_010802</name>
</gene>
<dbReference type="AlphaFoldDB" id="A0AAN7V7M2"/>
<feature type="transmembrane region" description="Helical" evidence="15">
    <location>
        <begin position="922"/>
        <end position="943"/>
    </location>
</feature>
<evidence type="ECO:0000256" key="11">
    <source>
        <dbReference type="ARBA" id="ARBA00023136"/>
    </source>
</evidence>
<dbReference type="EC" id="7.6.2.2" evidence="3"/>
<comment type="similarity">
    <text evidence="2">Belongs to the ABC transporter superfamily. ABCB family. Multidrug resistance exporter (TC 3.A.1.201) subfamily.</text>
</comment>
<dbReference type="EMBL" id="JAVRBK010000008">
    <property type="protein sequence ID" value="KAK5639991.1"/>
    <property type="molecule type" value="Genomic_DNA"/>
</dbReference>
<dbReference type="GO" id="GO:0090374">
    <property type="term" value="P:oligopeptide export from mitochondrion"/>
    <property type="evidence" value="ECO:0007669"/>
    <property type="project" value="TreeGrafter"/>
</dbReference>
<comment type="subcellular location">
    <subcellularLocation>
        <location evidence="1">Membrane</location>
        <topology evidence="1">Multi-pass membrane protein</topology>
    </subcellularLocation>
</comment>